<sequence length="347" mass="40275">MAQNDAYDSPWKDVLEHAFPEFMAFYFPAAYAQIDWAQGHEFKNTELRQVVRDAKLGKRFADALVRVTLGSGEERLIYIHVEVQGQRDDDFAQRMFTYNYRLFDRYASPIASFAVLADEDDRWRPDHYYSEVLGRRHTLEFSIAKLMDYADRAESLEASSNPFALVTVAHLRTRRTKNDPPARYRAKRNLVGLLYRQGWERQRVLDLFAVLDWMMRLPEELEQQLWQDIETIEGETQMPYVTSVERLATQKGLQKGLQQGLQQGRQQGWQEGRQEGLQQGRQKGWQEGRREGRQEGIQLGKEKGLQEGEYKKAVEVARAAMAKGMDIGIVAEISGLSEEEIRRLLAH</sequence>
<feature type="region of interest" description="Disordered" evidence="1">
    <location>
        <begin position="259"/>
        <end position="301"/>
    </location>
</feature>
<protein>
    <recommendedName>
        <fullName evidence="3">Transposase, YhgA-like</fullName>
    </recommendedName>
</protein>
<feature type="compositionally biased region" description="Low complexity" evidence="1">
    <location>
        <begin position="259"/>
        <end position="283"/>
    </location>
</feature>
<proteinExistence type="predicted"/>
<name>A0A450X3X4_9GAMM</name>
<organism evidence="2">
    <name type="scientific">Candidatus Kentrum sp. FM</name>
    <dbReference type="NCBI Taxonomy" id="2126340"/>
    <lineage>
        <taxon>Bacteria</taxon>
        <taxon>Pseudomonadati</taxon>
        <taxon>Pseudomonadota</taxon>
        <taxon>Gammaproteobacteria</taxon>
        <taxon>Candidatus Kentrum</taxon>
    </lineage>
</organism>
<accession>A0A450X3X4</accession>
<reference evidence="2" key="1">
    <citation type="submission" date="2019-02" db="EMBL/GenBank/DDBJ databases">
        <authorList>
            <person name="Gruber-Vodicka R. H."/>
            <person name="Seah K. B. B."/>
        </authorList>
    </citation>
    <scope>NUCLEOTIDE SEQUENCE</scope>
    <source>
        <strain evidence="2">BECK_BZ164</strain>
    </source>
</reference>
<dbReference type="AlphaFoldDB" id="A0A450X3X4"/>
<dbReference type="EMBL" id="CAADFL010000957">
    <property type="protein sequence ID" value="VFK23930.1"/>
    <property type="molecule type" value="Genomic_DNA"/>
</dbReference>
<evidence type="ECO:0000313" key="2">
    <source>
        <dbReference type="EMBL" id="VFK23930.1"/>
    </source>
</evidence>
<feature type="compositionally biased region" description="Basic and acidic residues" evidence="1">
    <location>
        <begin position="284"/>
        <end position="301"/>
    </location>
</feature>
<evidence type="ECO:0000256" key="1">
    <source>
        <dbReference type="SAM" id="MobiDB-lite"/>
    </source>
</evidence>
<dbReference type="PANTHER" id="PTHR35586">
    <property type="entry name" value="SLL1691 PROTEIN"/>
    <property type="match status" value="1"/>
</dbReference>
<dbReference type="PANTHER" id="PTHR35586:SF1">
    <property type="entry name" value="SLL1691 PROTEIN"/>
    <property type="match status" value="1"/>
</dbReference>
<evidence type="ECO:0008006" key="3">
    <source>
        <dbReference type="Google" id="ProtNLM"/>
    </source>
</evidence>
<gene>
    <name evidence="2" type="ORF">BECKFM1743B_GA0114221_109571</name>
</gene>